<gene>
    <name evidence="1" type="ORF">Q8A64_05720</name>
</gene>
<dbReference type="EMBL" id="JAUYVH010000002">
    <property type="protein sequence ID" value="MDQ9169907.1"/>
    <property type="molecule type" value="Genomic_DNA"/>
</dbReference>
<protein>
    <recommendedName>
        <fullName evidence="3">F-box domain-containing protein</fullName>
    </recommendedName>
</protein>
<sequence length="70" mass="7945">MTLLKFSGDSLPKVLIFPVESILKILFYGSLKDVFFYIQGNVRVLRLSSVAKFFKQAACAIHTSKDRFSL</sequence>
<evidence type="ECO:0008006" key="3">
    <source>
        <dbReference type="Google" id="ProtNLM"/>
    </source>
</evidence>
<comment type="caution">
    <text evidence="1">The sequence shown here is derived from an EMBL/GenBank/DDBJ whole genome shotgun (WGS) entry which is preliminary data.</text>
</comment>
<proteinExistence type="predicted"/>
<evidence type="ECO:0000313" key="1">
    <source>
        <dbReference type="EMBL" id="MDQ9169907.1"/>
    </source>
</evidence>
<reference evidence="1 2" key="1">
    <citation type="submission" date="2023-08" db="EMBL/GenBank/DDBJ databases">
        <title>Oxalobacteraceae gen .nov., isolated from river sludge outside the plant.</title>
        <authorList>
            <person name="Zhao S.Y."/>
        </authorList>
    </citation>
    <scope>NUCLEOTIDE SEQUENCE [LARGE SCALE GENOMIC DNA]</scope>
    <source>
        <strain evidence="1 2">R-40</strain>
    </source>
</reference>
<dbReference type="RefSeq" id="WP_338435830.1">
    <property type="nucleotide sequence ID" value="NZ_JAUYVH010000002.1"/>
</dbReference>
<evidence type="ECO:0000313" key="2">
    <source>
        <dbReference type="Proteomes" id="UP001225596"/>
    </source>
</evidence>
<dbReference type="Proteomes" id="UP001225596">
    <property type="component" value="Unassembled WGS sequence"/>
</dbReference>
<name>A0ABU1BLP1_9BURK</name>
<accession>A0ABU1BLP1</accession>
<keyword evidence="2" id="KW-1185">Reference proteome</keyword>
<organism evidence="1 2">
    <name type="scientific">Keguizhuia sedimenti</name>
    <dbReference type="NCBI Taxonomy" id="3064264"/>
    <lineage>
        <taxon>Bacteria</taxon>
        <taxon>Pseudomonadati</taxon>
        <taxon>Pseudomonadota</taxon>
        <taxon>Betaproteobacteria</taxon>
        <taxon>Burkholderiales</taxon>
        <taxon>Oxalobacteraceae</taxon>
        <taxon>Keguizhuia</taxon>
    </lineage>
</organism>